<keyword evidence="6" id="KW-0175">Coiled coil</keyword>
<dbReference type="Gene3D" id="1.20.5.4130">
    <property type="match status" value="1"/>
</dbReference>
<reference evidence="11 12" key="1">
    <citation type="submission" date="2024-02" db="EMBL/GenBank/DDBJ databases">
        <title>High-quality chromosome-scale genome assembly of Pensacola bahiagrass (Paspalum notatum Flugge var. saurae).</title>
        <authorList>
            <person name="Vega J.M."/>
            <person name="Podio M."/>
            <person name="Orjuela J."/>
            <person name="Siena L.A."/>
            <person name="Pessino S.C."/>
            <person name="Combes M.C."/>
            <person name="Mariac C."/>
            <person name="Albertini E."/>
            <person name="Pupilli F."/>
            <person name="Ortiz J.P.A."/>
            <person name="Leblanc O."/>
        </authorList>
    </citation>
    <scope>NUCLEOTIDE SEQUENCE [LARGE SCALE GENOMIC DNA]</scope>
    <source>
        <strain evidence="11">R1</strain>
        <tissue evidence="11">Leaf</tissue>
    </source>
</reference>
<dbReference type="InterPro" id="IPR041118">
    <property type="entry name" value="Rx_N"/>
</dbReference>
<dbReference type="GO" id="GO:0009626">
    <property type="term" value="P:plant-type hypersensitive response"/>
    <property type="evidence" value="ECO:0007669"/>
    <property type="project" value="UniProtKB-ARBA"/>
</dbReference>
<dbReference type="Pfam" id="PF00931">
    <property type="entry name" value="NB-ARC"/>
    <property type="match status" value="1"/>
</dbReference>
<dbReference type="InterPro" id="IPR044974">
    <property type="entry name" value="Disease_R_plants"/>
</dbReference>
<dbReference type="Gene3D" id="3.80.10.10">
    <property type="entry name" value="Ribonuclease Inhibitor"/>
    <property type="match status" value="1"/>
</dbReference>
<dbReference type="PROSITE" id="PS51450">
    <property type="entry name" value="LRR"/>
    <property type="match status" value="1"/>
</dbReference>
<keyword evidence="4" id="KW-0547">Nucleotide-binding</keyword>
<dbReference type="InterPro" id="IPR058922">
    <property type="entry name" value="WHD_DRP"/>
</dbReference>
<feature type="domain" description="Disease resistance protein winged helix" evidence="9">
    <location>
        <begin position="420"/>
        <end position="492"/>
    </location>
</feature>
<dbReference type="Pfam" id="PF18052">
    <property type="entry name" value="Rx_N"/>
    <property type="match status" value="1"/>
</dbReference>
<evidence type="ECO:0000313" key="11">
    <source>
        <dbReference type="EMBL" id="WVZ50285.1"/>
    </source>
</evidence>
<dbReference type="InterPro" id="IPR032675">
    <property type="entry name" value="LRR_dom_sf"/>
</dbReference>
<protein>
    <recommendedName>
        <fullName evidence="13">AAA+ ATPase domain-containing protein</fullName>
    </recommendedName>
</protein>
<gene>
    <name evidence="11" type="ORF">U9M48_001554</name>
</gene>
<feature type="domain" description="Disease resistance R13L4/SHOC-2-like LRR" evidence="10">
    <location>
        <begin position="537"/>
        <end position="907"/>
    </location>
</feature>
<dbReference type="FunFam" id="1.10.10.10:FF:000322">
    <property type="entry name" value="Probable disease resistance protein At1g63360"/>
    <property type="match status" value="1"/>
</dbReference>
<keyword evidence="12" id="KW-1185">Reference proteome</keyword>
<dbReference type="InterPro" id="IPR036388">
    <property type="entry name" value="WH-like_DNA-bd_sf"/>
</dbReference>
<dbReference type="PANTHER" id="PTHR23155">
    <property type="entry name" value="DISEASE RESISTANCE PROTEIN RP"/>
    <property type="match status" value="1"/>
</dbReference>
<dbReference type="SUPFAM" id="SSF52058">
    <property type="entry name" value="L domain-like"/>
    <property type="match status" value="1"/>
</dbReference>
<feature type="domain" description="Disease resistance N-terminal" evidence="8">
    <location>
        <begin position="8"/>
        <end position="87"/>
    </location>
</feature>
<organism evidence="11 12">
    <name type="scientific">Paspalum notatum var. saurae</name>
    <dbReference type="NCBI Taxonomy" id="547442"/>
    <lineage>
        <taxon>Eukaryota</taxon>
        <taxon>Viridiplantae</taxon>
        <taxon>Streptophyta</taxon>
        <taxon>Embryophyta</taxon>
        <taxon>Tracheophyta</taxon>
        <taxon>Spermatophyta</taxon>
        <taxon>Magnoliopsida</taxon>
        <taxon>Liliopsida</taxon>
        <taxon>Poales</taxon>
        <taxon>Poaceae</taxon>
        <taxon>PACMAD clade</taxon>
        <taxon>Panicoideae</taxon>
        <taxon>Andropogonodae</taxon>
        <taxon>Paspaleae</taxon>
        <taxon>Paspalinae</taxon>
        <taxon>Paspalum</taxon>
    </lineage>
</organism>
<dbReference type="Gene3D" id="3.40.50.300">
    <property type="entry name" value="P-loop containing nucleotide triphosphate hydrolases"/>
    <property type="match status" value="1"/>
</dbReference>
<proteinExistence type="inferred from homology"/>
<dbReference type="InterPro" id="IPR027417">
    <property type="entry name" value="P-loop_NTPase"/>
</dbReference>
<evidence type="ECO:0000259" key="9">
    <source>
        <dbReference type="Pfam" id="PF23559"/>
    </source>
</evidence>
<dbReference type="Gene3D" id="1.10.8.430">
    <property type="entry name" value="Helical domain of apoptotic protease-activating factors"/>
    <property type="match status" value="1"/>
</dbReference>
<dbReference type="Pfam" id="PF23559">
    <property type="entry name" value="WHD_DRP"/>
    <property type="match status" value="1"/>
</dbReference>
<sequence length="911" mass="102423">MEVVTGALPSLLRKLGDLLVGEYRLHKGVKGEILFLQAELQSMHGALEKISGTPADRLDVQDRIWARDVRELSYDVDDTIDAFLVHGIAVAQARGGGFKKHIDRSLHLLTRLGLRRKVAAEIRGIKSRVVEVSSRHERYRITAGGAAAPRVDPRLWAQRTAAAELVGIDEARDEMIGALVEVQGDGGRIVSVVGFGGLGKTTLARVVYQRLRARFDCSAFVTVSRDPDMQRLFQDMFYQLAQKNSARTNVVDEIGEFLQRKRYFIVLDDIWDISVWRMIRCALPDDNGGYRIITTTRNFNVAEQIGGAYKLKPLSFHNSKILLYRRIFGNEDKGKCPNQQLADVSDRILKKCAGVPLAIITIASLLASKGENKLEWYKVYNSVGTGLENNLDVSNMRMILSLSYYDMPSYLRTCLLYLSVFPEDYKIDKVRLIEMWMAEGFVQCGKQGQSLFDAGEIYFNDLINRSIIQPIYDSYSGLIEGCRVHDMVLDLIRSLSSEENFATVLNGMDCISPSTTIRRLSLQNGNEDNSVTRSLQQVRSVFVFPSSIGKIPGLESFRVLRVLSLQGCELRPQGYSLKHLGNLFHLRYLGLRSTHIAQLPEEIGNMRFLQTLDVRHNNIPSLPSNVVQLKKLMFLHTDWSTRVPNGIGNLTCLERLLLRIDSSSSMDIIDELGQLTEMRVLRIVFDEWDDNDKVSECLCKLQKLTSLYIEVIHGQRSIGGLDAWVAPPHHLCRLDTRRSCWFSALPAWMNPSLVPNLSFLWIAVRELQQEGLDILGRLPALRSLDLEVDHESLEIHGRFSVGAGSFPSLVHCKLWGFVRPLVFQQGAMPKLRELYLDLFLSTAVCEARETDSSDGGGLDLMGLGSLPLLQDVVVEFRSSQGASMEDVEQAKSAMGRATETHPNHPRLCILL</sequence>
<keyword evidence="5" id="KW-0611">Plant defense</keyword>
<dbReference type="EMBL" id="CP144745">
    <property type="protein sequence ID" value="WVZ50285.1"/>
    <property type="molecule type" value="Genomic_DNA"/>
</dbReference>
<evidence type="ECO:0000256" key="6">
    <source>
        <dbReference type="ARBA" id="ARBA00023054"/>
    </source>
</evidence>
<dbReference type="InterPro" id="IPR002182">
    <property type="entry name" value="NB-ARC"/>
</dbReference>
<dbReference type="CDD" id="cd14798">
    <property type="entry name" value="RX-CC_like"/>
    <property type="match status" value="1"/>
</dbReference>
<dbReference type="GO" id="GO:0042742">
    <property type="term" value="P:defense response to bacterium"/>
    <property type="evidence" value="ECO:0007669"/>
    <property type="project" value="UniProtKB-ARBA"/>
</dbReference>
<evidence type="ECO:0008006" key="13">
    <source>
        <dbReference type="Google" id="ProtNLM"/>
    </source>
</evidence>
<dbReference type="AlphaFoldDB" id="A0AAQ3PIC1"/>
<dbReference type="Gene3D" id="1.10.10.10">
    <property type="entry name" value="Winged helix-like DNA-binding domain superfamily/Winged helix DNA-binding domain"/>
    <property type="match status" value="1"/>
</dbReference>
<evidence type="ECO:0000256" key="5">
    <source>
        <dbReference type="ARBA" id="ARBA00022821"/>
    </source>
</evidence>
<dbReference type="InterPro" id="IPR042197">
    <property type="entry name" value="Apaf_helical"/>
</dbReference>
<dbReference type="FunFam" id="3.40.50.300:FF:001091">
    <property type="entry name" value="Probable disease resistance protein At1g61300"/>
    <property type="match status" value="1"/>
</dbReference>
<evidence type="ECO:0000256" key="1">
    <source>
        <dbReference type="ARBA" id="ARBA00008894"/>
    </source>
</evidence>
<dbReference type="InterPro" id="IPR055414">
    <property type="entry name" value="LRR_R13L4/SHOC2-like"/>
</dbReference>
<comment type="similarity">
    <text evidence="1">Belongs to the disease resistance NB-LRR family.</text>
</comment>
<feature type="domain" description="NB-ARC" evidence="7">
    <location>
        <begin position="172"/>
        <end position="311"/>
    </location>
</feature>
<accession>A0AAQ3PIC1</accession>
<evidence type="ECO:0000259" key="10">
    <source>
        <dbReference type="Pfam" id="PF23598"/>
    </source>
</evidence>
<evidence type="ECO:0000259" key="8">
    <source>
        <dbReference type="Pfam" id="PF18052"/>
    </source>
</evidence>
<dbReference type="InterPro" id="IPR038005">
    <property type="entry name" value="RX-like_CC"/>
</dbReference>
<dbReference type="GO" id="GO:0043531">
    <property type="term" value="F:ADP binding"/>
    <property type="evidence" value="ECO:0007669"/>
    <property type="project" value="InterPro"/>
</dbReference>
<dbReference type="InterPro" id="IPR001611">
    <property type="entry name" value="Leu-rich_rpt"/>
</dbReference>
<keyword evidence="3" id="KW-0677">Repeat</keyword>
<dbReference type="Pfam" id="PF23598">
    <property type="entry name" value="LRR_14"/>
    <property type="match status" value="1"/>
</dbReference>
<evidence type="ECO:0000256" key="2">
    <source>
        <dbReference type="ARBA" id="ARBA00022614"/>
    </source>
</evidence>
<keyword evidence="2" id="KW-0433">Leucine-rich repeat</keyword>
<dbReference type="SUPFAM" id="SSF52540">
    <property type="entry name" value="P-loop containing nucleoside triphosphate hydrolases"/>
    <property type="match status" value="1"/>
</dbReference>
<evidence type="ECO:0000256" key="4">
    <source>
        <dbReference type="ARBA" id="ARBA00022741"/>
    </source>
</evidence>
<evidence type="ECO:0000256" key="3">
    <source>
        <dbReference type="ARBA" id="ARBA00022737"/>
    </source>
</evidence>
<dbReference type="PANTHER" id="PTHR23155:SF1116">
    <property type="entry name" value="OS12G0273300 PROTEIN"/>
    <property type="match status" value="1"/>
</dbReference>
<name>A0AAQ3PIC1_PASNO</name>
<evidence type="ECO:0000259" key="7">
    <source>
        <dbReference type="Pfam" id="PF00931"/>
    </source>
</evidence>
<dbReference type="GO" id="GO:0002758">
    <property type="term" value="P:innate immune response-activating signaling pathway"/>
    <property type="evidence" value="ECO:0007669"/>
    <property type="project" value="UniProtKB-ARBA"/>
</dbReference>
<dbReference type="Proteomes" id="UP001341281">
    <property type="component" value="Chromosome 01"/>
</dbReference>
<dbReference type="PRINTS" id="PR00364">
    <property type="entry name" value="DISEASERSIST"/>
</dbReference>
<evidence type="ECO:0000313" key="12">
    <source>
        <dbReference type="Proteomes" id="UP001341281"/>
    </source>
</evidence>